<proteinExistence type="predicted"/>
<name>A0ABP9DJP0_9BACT</name>
<keyword evidence="3" id="KW-1185">Reference proteome</keyword>
<dbReference type="RefSeq" id="WP_345372559.1">
    <property type="nucleotide sequence ID" value="NZ_BAABJX010000039.1"/>
</dbReference>
<accession>A0ABP9DJP0</accession>
<protein>
    <recommendedName>
        <fullName evidence="4">Por secretion system C-terminal sorting domain-containing protein</fullName>
    </recommendedName>
</protein>
<gene>
    <name evidence="2" type="ORF">GCM10023331_26490</name>
</gene>
<evidence type="ECO:0000256" key="1">
    <source>
        <dbReference type="SAM" id="SignalP"/>
    </source>
</evidence>
<organism evidence="2 3">
    <name type="scientific">Algivirga pacifica</name>
    <dbReference type="NCBI Taxonomy" id="1162670"/>
    <lineage>
        <taxon>Bacteria</taxon>
        <taxon>Pseudomonadati</taxon>
        <taxon>Bacteroidota</taxon>
        <taxon>Cytophagia</taxon>
        <taxon>Cytophagales</taxon>
        <taxon>Flammeovirgaceae</taxon>
        <taxon>Algivirga</taxon>
    </lineage>
</organism>
<sequence length="893" mass="101231">MCLRYLLLILLTPTIAFSQEIITQQSFEGEGWEYTANTLPSSIEGGFIGKPSVYQEHCRIAAGQYSLQVSNQMVKVSLEAFSLEGSQYHVFSFALAAISQTVLNGVDAGDHVRVWVVGDEKDLSGHPTLTIQAPDSRSNINYGIVQGAEKTFSTVAGQQVILNDIAPVSRYSFDIPSDWNTLWVRFELQTDQDNEIWCLDDIQLMGEPKGCVRNVPAPNLLQAYALDHNRIAYSVASADTTKQMLLVLSEALWDGEVPCWKALEASDRWKEGSAIGNGHVVAIGGEALLQDTIYGLQAGETYLLTSYTYQENQVLSQSSSSLYVTLDCGVASSQELQIIEQTDSSLQVDWSDSSCASYYMLLGTKGLPLEFHPERLVYTSNTMYGRGEMIGNAHVLYWQETTVRRDEGVRIEGLSKEEDYLFYLLVFQRGEWKVVDTYFFGKKVEKQLLENFEGNFKNSYTQGGETFGSGPWYFEEAGVFTANRYDTFHGKRSIRMRASGKAEMQFDLEGEVGRLCIQHAAYYRDPTAFWVLEVSTDQGQHWEVLGDTVQSMAAQFQTAIFEVNQRGPIRFRVRMTHGVRLNLDDIYVDDVIRNGHLSVYSPQVVMPLTEKDTLVQTYTVSPRNTEFILQLHNYGQVPLEITQLKVIGADSIITVHKGEKVLESSGWEEMTIGVNISKQGIYQAKIMYCGRDSTLLNETNLSIQVLEKPQIVALPLQWLSVEGKVKDGCDELYFELADTKEGVLELQISADGYDFETVGNPQKMKEGKRDYYYSNCKRMRRVNYYRAVALQDNGTLRYSPVVRVVGGEWSVEDWSIYPNPVKEQVYLRIPEGKEYYMEVSDLLGRQLLSRYGSKRELERAIMQYRLTWPTGTVMLKLSDGRRQRYFKVMIEGE</sequence>
<dbReference type="EMBL" id="BAABJX010000039">
    <property type="protein sequence ID" value="GAA4840031.1"/>
    <property type="molecule type" value="Genomic_DNA"/>
</dbReference>
<evidence type="ECO:0000313" key="2">
    <source>
        <dbReference type="EMBL" id="GAA4840031.1"/>
    </source>
</evidence>
<dbReference type="Proteomes" id="UP001500298">
    <property type="component" value="Unassembled WGS sequence"/>
</dbReference>
<feature type="signal peptide" evidence="1">
    <location>
        <begin position="1"/>
        <end position="18"/>
    </location>
</feature>
<keyword evidence="1" id="KW-0732">Signal</keyword>
<reference evidence="3" key="1">
    <citation type="journal article" date="2019" name="Int. J. Syst. Evol. Microbiol.">
        <title>The Global Catalogue of Microorganisms (GCM) 10K type strain sequencing project: providing services to taxonomists for standard genome sequencing and annotation.</title>
        <authorList>
            <consortium name="The Broad Institute Genomics Platform"/>
            <consortium name="The Broad Institute Genome Sequencing Center for Infectious Disease"/>
            <person name="Wu L."/>
            <person name="Ma J."/>
        </authorList>
    </citation>
    <scope>NUCLEOTIDE SEQUENCE [LARGE SCALE GENOMIC DNA]</scope>
    <source>
        <strain evidence="3">JCM 18326</strain>
    </source>
</reference>
<evidence type="ECO:0000313" key="3">
    <source>
        <dbReference type="Proteomes" id="UP001500298"/>
    </source>
</evidence>
<comment type="caution">
    <text evidence="2">The sequence shown here is derived from an EMBL/GenBank/DDBJ whole genome shotgun (WGS) entry which is preliminary data.</text>
</comment>
<feature type="chain" id="PRO_5046297069" description="Por secretion system C-terminal sorting domain-containing protein" evidence="1">
    <location>
        <begin position="19"/>
        <end position="893"/>
    </location>
</feature>
<evidence type="ECO:0008006" key="4">
    <source>
        <dbReference type="Google" id="ProtNLM"/>
    </source>
</evidence>